<dbReference type="PANTHER" id="PTHR10857:SF106">
    <property type="entry name" value="C2 DOMAIN-CONTAINING PROTEIN"/>
    <property type="match status" value="1"/>
</dbReference>
<dbReference type="PROSITE" id="PS50234">
    <property type="entry name" value="VWFA"/>
    <property type="match status" value="1"/>
</dbReference>
<dbReference type="SMART" id="SM00327">
    <property type="entry name" value="VWA"/>
    <property type="match status" value="1"/>
</dbReference>
<dbReference type="SUPFAM" id="SSF53300">
    <property type="entry name" value="vWA-like"/>
    <property type="match status" value="1"/>
</dbReference>
<name>A0A7G2C2S1_9TRYP</name>
<accession>A0A7G2C2S1</accession>
<dbReference type="PANTHER" id="PTHR10857">
    <property type="entry name" value="COPINE"/>
    <property type="match status" value="1"/>
</dbReference>
<organism evidence="2 3">
    <name type="scientific">Angomonas deanei</name>
    <dbReference type="NCBI Taxonomy" id="59799"/>
    <lineage>
        <taxon>Eukaryota</taxon>
        <taxon>Discoba</taxon>
        <taxon>Euglenozoa</taxon>
        <taxon>Kinetoplastea</taxon>
        <taxon>Metakinetoplastina</taxon>
        <taxon>Trypanosomatida</taxon>
        <taxon>Trypanosomatidae</taxon>
        <taxon>Strigomonadinae</taxon>
        <taxon>Angomonas</taxon>
    </lineage>
</organism>
<keyword evidence="3" id="KW-1185">Reference proteome</keyword>
<proteinExistence type="predicted"/>
<dbReference type="InterPro" id="IPR010734">
    <property type="entry name" value="Copine_C"/>
</dbReference>
<dbReference type="GO" id="GO:0071277">
    <property type="term" value="P:cellular response to calcium ion"/>
    <property type="evidence" value="ECO:0007669"/>
    <property type="project" value="TreeGrafter"/>
</dbReference>
<dbReference type="Gene3D" id="3.40.50.410">
    <property type="entry name" value="von Willebrand factor, type A domain"/>
    <property type="match status" value="1"/>
</dbReference>
<dbReference type="EMBL" id="LR877146">
    <property type="protein sequence ID" value="CAD2213959.1"/>
    <property type="molecule type" value="Genomic_DNA"/>
</dbReference>
<dbReference type="Proteomes" id="UP000515908">
    <property type="component" value="Chromosome 02"/>
</dbReference>
<dbReference type="InterPro" id="IPR036465">
    <property type="entry name" value="vWFA_dom_sf"/>
</dbReference>
<sequence>MYLRALCGGDMGAKCIAIDVFSGDDEMGGFVTSAMQLIDGVGEFELILNKKGKSKSFGYVCLDRCEFTPIKTFLEHLQAGLEINIAFSIDFTDSNGNCRLPNSLHHYDPVYPNAYIQAMLAVSNVVQEYDRKRQYAAYGFGAETPFTKGTSFFFPLNGNTSDPVLPGMQAVIDTYAQLLPLLNFSGPTNLAPTIRRVVEKARRETGVYTILIVLTDGDITDEQPTIDEIVDADDAPLSIVFIGIGNADFSFMYDLDGDYQCLRHTRDRGTRRDLVQFVPYRLFDGGEQTLFAAAVLEEIPQQVEDWGEIVDRDFS</sequence>
<dbReference type="GO" id="GO:0005886">
    <property type="term" value="C:plasma membrane"/>
    <property type="evidence" value="ECO:0007669"/>
    <property type="project" value="TreeGrafter"/>
</dbReference>
<evidence type="ECO:0000313" key="3">
    <source>
        <dbReference type="Proteomes" id="UP000515908"/>
    </source>
</evidence>
<evidence type="ECO:0000313" key="2">
    <source>
        <dbReference type="EMBL" id="CAD2213959.1"/>
    </source>
</evidence>
<gene>
    <name evidence="2" type="ORF">ADEAN_000140300</name>
</gene>
<dbReference type="InterPro" id="IPR045052">
    <property type="entry name" value="Copine"/>
</dbReference>
<feature type="domain" description="VWFA" evidence="1">
    <location>
        <begin position="84"/>
        <end position="246"/>
    </location>
</feature>
<dbReference type="Pfam" id="PF07002">
    <property type="entry name" value="Copine"/>
    <property type="match status" value="1"/>
</dbReference>
<evidence type="ECO:0000259" key="1">
    <source>
        <dbReference type="PROSITE" id="PS50234"/>
    </source>
</evidence>
<dbReference type="GO" id="GO:0005544">
    <property type="term" value="F:calcium-dependent phospholipid binding"/>
    <property type="evidence" value="ECO:0007669"/>
    <property type="project" value="InterPro"/>
</dbReference>
<reference evidence="2 3" key="1">
    <citation type="submission" date="2020-08" db="EMBL/GenBank/DDBJ databases">
        <authorList>
            <person name="Newling K."/>
            <person name="Davey J."/>
            <person name="Forrester S."/>
        </authorList>
    </citation>
    <scope>NUCLEOTIDE SEQUENCE [LARGE SCALE GENOMIC DNA]</scope>
    <source>
        <strain evidence="3">Crithidia deanei Carvalho (ATCC PRA-265)</strain>
    </source>
</reference>
<dbReference type="VEuPathDB" id="TriTrypDB:ADEAN_000140300"/>
<dbReference type="AlphaFoldDB" id="A0A7G2C2S1"/>
<protein>
    <submittedName>
        <fullName evidence="2">Copine/vWA found in TerF C terminus, putative</fullName>
    </submittedName>
</protein>
<dbReference type="InterPro" id="IPR002035">
    <property type="entry name" value="VWF_A"/>
</dbReference>